<accession>A0A6J4VKU9</accession>
<evidence type="ECO:0000313" key="1">
    <source>
        <dbReference type="EMBL" id="CAA9580964.1"/>
    </source>
</evidence>
<proteinExistence type="predicted"/>
<name>A0A6J4VKU9_9BACT</name>
<organism evidence="1">
    <name type="scientific">uncultured Thermomicrobiales bacterium</name>
    <dbReference type="NCBI Taxonomy" id="1645740"/>
    <lineage>
        <taxon>Bacteria</taxon>
        <taxon>Pseudomonadati</taxon>
        <taxon>Thermomicrobiota</taxon>
        <taxon>Thermomicrobia</taxon>
        <taxon>Thermomicrobiales</taxon>
        <taxon>environmental samples</taxon>
    </lineage>
</organism>
<protein>
    <submittedName>
        <fullName evidence="1">Uncharacterized protein</fullName>
    </submittedName>
</protein>
<dbReference type="AlphaFoldDB" id="A0A6J4VKU9"/>
<dbReference type="EMBL" id="CADCWJ010000734">
    <property type="protein sequence ID" value="CAA9580964.1"/>
    <property type="molecule type" value="Genomic_DNA"/>
</dbReference>
<reference evidence="1" key="1">
    <citation type="submission" date="2020-02" db="EMBL/GenBank/DDBJ databases">
        <authorList>
            <person name="Meier V. D."/>
        </authorList>
    </citation>
    <scope>NUCLEOTIDE SEQUENCE</scope>
    <source>
        <strain evidence="1">AVDCRST_MAG87</strain>
    </source>
</reference>
<gene>
    <name evidence="1" type="ORF">AVDCRST_MAG87-3351</name>
</gene>
<sequence>MGRFPAALPAAPCKNGRGIHLRSISATTDRLVKAQRACADNDPASGIRTVTRWRRV</sequence>